<dbReference type="Proteomes" id="UP001150941">
    <property type="component" value="Unassembled WGS sequence"/>
</dbReference>
<evidence type="ECO:0000256" key="2">
    <source>
        <dbReference type="SAM" id="Phobius"/>
    </source>
</evidence>
<feature type="compositionally biased region" description="Pro residues" evidence="1">
    <location>
        <begin position="557"/>
        <end position="586"/>
    </location>
</feature>
<evidence type="ECO:0000313" key="4">
    <source>
        <dbReference type="Proteomes" id="UP001150941"/>
    </source>
</evidence>
<evidence type="ECO:0000313" key="3">
    <source>
        <dbReference type="EMBL" id="KAJ5233089.1"/>
    </source>
</evidence>
<keyword evidence="2" id="KW-1133">Transmembrane helix</keyword>
<feature type="region of interest" description="Disordered" evidence="1">
    <location>
        <begin position="1123"/>
        <end position="1165"/>
    </location>
</feature>
<feature type="transmembrane region" description="Helical" evidence="2">
    <location>
        <begin position="839"/>
        <end position="861"/>
    </location>
</feature>
<feature type="compositionally biased region" description="Basic and acidic residues" evidence="1">
    <location>
        <begin position="38"/>
        <end position="48"/>
    </location>
</feature>
<keyword evidence="2" id="KW-0812">Transmembrane</keyword>
<dbReference type="GeneID" id="83202644"/>
<feature type="region of interest" description="Disordered" evidence="1">
    <location>
        <begin position="139"/>
        <end position="193"/>
    </location>
</feature>
<feature type="region of interest" description="Disordered" evidence="1">
    <location>
        <begin position="1005"/>
        <end position="1026"/>
    </location>
</feature>
<feature type="region of interest" description="Disordered" evidence="1">
    <location>
        <begin position="484"/>
        <end position="608"/>
    </location>
</feature>
<dbReference type="EMBL" id="JAPQKS010000004">
    <property type="protein sequence ID" value="KAJ5233089.1"/>
    <property type="molecule type" value="Genomic_DNA"/>
</dbReference>
<feature type="region of interest" description="Disordered" evidence="1">
    <location>
        <begin position="1"/>
        <end position="81"/>
    </location>
</feature>
<keyword evidence="4" id="KW-1185">Reference proteome</keyword>
<feature type="region of interest" description="Disordered" evidence="1">
    <location>
        <begin position="621"/>
        <end position="644"/>
    </location>
</feature>
<feature type="compositionally biased region" description="Pro residues" evidence="1">
    <location>
        <begin position="598"/>
        <end position="608"/>
    </location>
</feature>
<feature type="region of interest" description="Disordered" evidence="1">
    <location>
        <begin position="277"/>
        <end position="314"/>
    </location>
</feature>
<feature type="region of interest" description="Disordered" evidence="1">
    <location>
        <begin position="334"/>
        <end position="361"/>
    </location>
</feature>
<feature type="compositionally biased region" description="Polar residues" evidence="1">
    <location>
        <begin position="161"/>
        <end position="177"/>
    </location>
</feature>
<accession>A0A9W9P056</accession>
<feature type="compositionally biased region" description="Basic and acidic residues" evidence="1">
    <location>
        <begin position="58"/>
        <end position="81"/>
    </location>
</feature>
<protein>
    <submittedName>
        <fullName evidence="3">Uncharacterized protein</fullName>
    </submittedName>
</protein>
<dbReference type="AlphaFoldDB" id="A0A9W9P056"/>
<sequence length="1214" mass="132911">MGAMSKRQKLELQPPVQTTFPFSSPITEEISSPSCSSAEDRELERTRPFDFLVKATRQRVEKSQKDASKSPKLPHRDKYADNSRLSIGGIIKKRRSQKPVGLNLVTSFSTPAQHTSENTTTAPLVDLNDLKLLSKAREKERIAQKTKANPTKGQSRPFLQITDSHGSTDAQNRSFPSRNLLDRRSDHGLSPSDRQVMIGLTLVKKHHGHQRLAQKPYAHERRQVFTHSLPPDLDGRILISPPVPAIPEENALAKKTADPEFLRAHLAAMARKNQSFEAALSTESPDRDHFPTGTSDSPQTPRTPLGATSDANRPQSQGWWTYLLSPLMTGRSSMWSRKSPMSPSFPSGVQSTAPTTQGSTRQWWHKETSCFSPDTPETAVTLGWDDEKHGMGQSRSLGGDDEVTIASKRRTVISTMFPDGPIRGEAAEYYQACAHELFSRRPYFDCENHICSITPSEVVAARLAETGANGAVATEDRGIDVAEAEAQTESNEKALPGESPTEVSRGLLVDVDPPEEVSSVEEHSKYDSPRVSTAGDNKEKSLPEPPHEESAREMPFEPVPIHEPPPPAPEPAPPVFSEPAPAPLAPLAPNITNNIHQAPPPAIEVPPAPAPVIVDREVPHYIPPFQSNNPFQPPPSEHMQREESGYPVPAPVPMPQEPPREWYTPVPVPMPHEPPREWYTAPPVSHDPPQEADITKMPLDREAPALGLQTQEEHMGPDGQRGLREASPMTPGFQRAAGGAGAIPLSEVNAPAPTYAQHHRDVPLPQRYDYHTNYNTPEPMSNPLNPAGIIGPAEAQRRRLEQEDAIGRKFGGLWRGRGPFSNKGCFGRPGREGRNRRRWYFVIGALFLIIVVIAIALATTLTRKGDSTPVQSTWVNLTGYPAMPTGIATIAGAEAQTENTACTTIPNVWSCALPKGDAQTDNKPYSANEPTFRVEIRFRNGTYGNSTNVVKRDAWTASPAAPSKADQIFIGNTTDNNSEPYDGEETPFYMTFMSSAHVPSGSIYKRSNHSTSTNSSTSIVPPPEENSDGTVASALMYPLPTSQPVRLYNRGANNEHYGFYTYFDKSIFLASTGPVTHNPAQGDDQDQNGGANQDSAHIRCTWSQTRFLVQIWTQPSKMNYALLPQGSSGNSTTGTGTSSQATATSTSSTATSSSSATNYIRPGSFPYPVTITEDRHGGDPGKKNFYCYGLEDAGQHYNISLSMLEPEFRFQGAP</sequence>
<name>A0A9W9P056_9EURO</name>
<feature type="region of interest" description="Disordered" evidence="1">
    <location>
        <begin position="1074"/>
        <end position="1095"/>
    </location>
</feature>
<keyword evidence="2" id="KW-0472">Membrane</keyword>
<evidence type="ECO:0000256" key="1">
    <source>
        <dbReference type="SAM" id="MobiDB-lite"/>
    </source>
</evidence>
<gene>
    <name evidence="3" type="ORF">N7468_006045</name>
</gene>
<organism evidence="3 4">
    <name type="scientific">Penicillium chermesinum</name>
    <dbReference type="NCBI Taxonomy" id="63820"/>
    <lineage>
        <taxon>Eukaryota</taxon>
        <taxon>Fungi</taxon>
        <taxon>Dikarya</taxon>
        <taxon>Ascomycota</taxon>
        <taxon>Pezizomycotina</taxon>
        <taxon>Eurotiomycetes</taxon>
        <taxon>Eurotiomycetidae</taxon>
        <taxon>Eurotiales</taxon>
        <taxon>Aspergillaceae</taxon>
        <taxon>Penicillium</taxon>
    </lineage>
</organism>
<dbReference type="OrthoDB" id="10259622at2759"/>
<reference evidence="3" key="2">
    <citation type="journal article" date="2023" name="IMA Fungus">
        <title>Comparative genomic study of the Penicillium genus elucidates a diverse pangenome and 15 lateral gene transfer events.</title>
        <authorList>
            <person name="Petersen C."/>
            <person name="Sorensen T."/>
            <person name="Nielsen M.R."/>
            <person name="Sondergaard T.E."/>
            <person name="Sorensen J.L."/>
            <person name="Fitzpatrick D.A."/>
            <person name="Frisvad J.C."/>
            <person name="Nielsen K.L."/>
        </authorList>
    </citation>
    <scope>NUCLEOTIDE SEQUENCE</scope>
    <source>
        <strain evidence="3">IBT 19713</strain>
    </source>
</reference>
<proteinExistence type="predicted"/>
<feature type="compositionally biased region" description="Low complexity" evidence="1">
    <location>
        <begin position="1125"/>
        <end position="1158"/>
    </location>
</feature>
<reference evidence="3" key="1">
    <citation type="submission" date="2022-11" db="EMBL/GenBank/DDBJ databases">
        <authorList>
            <person name="Petersen C."/>
        </authorList>
    </citation>
    <scope>NUCLEOTIDE SEQUENCE</scope>
    <source>
        <strain evidence="3">IBT 19713</strain>
    </source>
</reference>
<feature type="compositionally biased region" description="Low complexity" evidence="1">
    <location>
        <begin position="1009"/>
        <end position="1018"/>
    </location>
</feature>
<feature type="compositionally biased region" description="Low complexity" evidence="1">
    <location>
        <begin position="23"/>
        <end position="37"/>
    </location>
</feature>
<feature type="compositionally biased region" description="Basic and acidic residues" evidence="1">
    <location>
        <begin position="536"/>
        <end position="555"/>
    </location>
</feature>
<feature type="compositionally biased region" description="Polar residues" evidence="1">
    <location>
        <begin position="292"/>
        <end position="302"/>
    </location>
</feature>
<dbReference type="RefSeq" id="XP_058331081.1">
    <property type="nucleotide sequence ID" value="XM_058475341.1"/>
</dbReference>
<comment type="caution">
    <text evidence="3">The sequence shown here is derived from an EMBL/GenBank/DDBJ whole genome shotgun (WGS) entry which is preliminary data.</text>
</comment>